<reference evidence="2 3" key="1">
    <citation type="submission" date="2021-07" db="EMBL/GenBank/DDBJ databases">
        <title>Actinomadura sp. PM05-2 isolated from lichen.</title>
        <authorList>
            <person name="Somphong A."/>
            <person name="Phongsopitanun W."/>
            <person name="Tanasupawat S."/>
            <person name="Peongsungnone V."/>
        </authorList>
    </citation>
    <scope>NUCLEOTIDE SEQUENCE [LARGE SCALE GENOMIC DNA]</scope>
    <source>
        <strain evidence="2 3">PM05-2</strain>
    </source>
</reference>
<feature type="region of interest" description="Disordered" evidence="1">
    <location>
        <begin position="349"/>
        <end position="375"/>
    </location>
</feature>
<gene>
    <name evidence="2" type="ORF">K1Y72_31465</name>
</gene>
<accession>A0ABS7G3J3</accession>
<sequence length="877" mass="93674">MSDVHDLMQRAYELPYGEPRTVLVEEALRRAEGGDRALAFRVRMELGTAYEFGGEPMKLFTTFTRALADFDAAPAEVGEGAEHQLLWQFKWIVSSLTQFPEVPLDRTLAVLDDMERRYRQGGHSLHALYGRRARVAKHLGDAAAADRWFGLWQAAPRDDLSDCAGCDPSGKAAHLYWRGRYDEALAVAGPVLLEELNCTEQPGGILTTLLPLYARTGRWDEARTAHLRAYRQYRTQLARLGDIGAHLEFCARTGNEARGLEILQRHLEWLDRAPSPSAAMDFAAPAALLLGRVDPAAELVRRPGEPTTAGALRTELAGLATSLAARFDARNGTSRQGDIVRETLAAEPWTDHLPLTGGPRRRPPAPAPAPAPVPPGVDTLDAALDLAEEHRKAEAMDAAHAAWRRYDELVAAGAEPTVLQRARRLEGTGAAHQGAGDFAEAAGAWSEGAALYETLGKAEDAATLRNLAATMRALAGDAGAEGDVRETLAWMEAHGTEPRRAAMARVRLAMLLLEGGRGAEALAVLDVPPATDDAAVRSRHLMLRAQAHLDAGDVEEAAGALRAARETAAGTVPDVAAQAPFILAQILAQTDENALDEAAALLGEALEHAPPGGPMAATAHRYRGELLLRLERPADAAPDLAEAVAAFTALGQAEDAACVRIDLAAAHHMTGRHLEAAELAEEAQLGPLEPGDDLRARLIAANAQEKLGEPGAADAFTELAALEEHPLGKGHHLRHAGEILTGADKDDAAAERFTEAARWFSEGGDPFAAVDALRRGAMCRWWSGRPDEARAQMRDARAALAGLPPDAGPALAWHTALIDYDEARLLLDDDRAAAIGNLHRAVAGFASIDEKDAASQARALLDDLTDTPHGSDGADPS</sequence>
<dbReference type="Gene3D" id="1.25.40.10">
    <property type="entry name" value="Tetratricopeptide repeat domain"/>
    <property type="match status" value="1"/>
</dbReference>
<name>A0ABS7G3J3_9ACTN</name>
<comment type="caution">
    <text evidence="2">The sequence shown here is derived from an EMBL/GenBank/DDBJ whole genome shotgun (WGS) entry which is preliminary data.</text>
</comment>
<dbReference type="Proteomes" id="UP000774570">
    <property type="component" value="Unassembled WGS sequence"/>
</dbReference>
<evidence type="ECO:0000256" key="1">
    <source>
        <dbReference type="SAM" id="MobiDB-lite"/>
    </source>
</evidence>
<keyword evidence="3" id="KW-1185">Reference proteome</keyword>
<dbReference type="InterPro" id="IPR011990">
    <property type="entry name" value="TPR-like_helical_dom_sf"/>
</dbReference>
<dbReference type="EMBL" id="JAIBOA010000028">
    <property type="protein sequence ID" value="MBW8486925.1"/>
    <property type="molecule type" value="Genomic_DNA"/>
</dbReference>
<organism evidence="2 3">
    <name type="scientific">Actinomadura parmotrematis</name>
    <dbReference type="NCBI Taxonomy" id="2864039"/>
    <lineage>
        <taxon>Bacteria</taxon>
        <taxon>Bacillati</taxon>
        <taxon>Actinomycetota</taxon>
        <taxon>Actinomycetes</taxon>
        <taxon>Streptosporangiales</taxon>
        <taxon>Thermomonosporaceae</taxon>
        <taxon>Actinomadura</taxon>
    </lineage>
</organism>
<dbReference type="SUPFAM" id="SSF48452">
    <property type="entry name" value="TPR-like"/>
    <property type="match status" value="2"/>
</dbReference>
<evidence type="ECO:0000313" key="2">
    <source>
        <dbReference type="EMBL" id="MBW8486925.1"/>
    </source>
</evidence>
<feature type="compositionally biased region" description="Pro residues" evidence="1">
    <location>
        <begin position="364"/>
        <end position="375"/>
    </location>
</feature>
<evidence type="ECO:0000313" key="3">
    <source>
        <dbReference type="Proteomes" id="UP000774570"/>
    </source>
</evidence>
<dbReference type="RefSeq" id="WP_220170162.1">
    <property type="nucleotide sequence ID" value="NZ_JAIBOA010000028.1"/>
</dbReference>
<protein>
    <submittedName>
        <fullName evidence="2">Tetratricopeptide repeat protein</fullName>
    </submittedName>
</protein>
<proteinExistence type="predicted"/>